<feature type="transmembrane region" description="Helical" evidence="2">
    <location>
        <begin position="1449"/>
        <end position="1470"/>
    </location>
</feature>
<name>A0ABS0B0S2_9BACT</name>
<keyword evidence="2" id="KW-0812">Transmembrane</keyword>
<evidence type="ECO:0000256" key="2">
    <source>
        <dbReference type="SAM" id="Phobius"/>
    </source>
</evidence>
<evidence type="ECO:0000313" key="4">
    <source>
        <dbReference type="EMBL" id="MBF5059989.1"/>
    </source>
</evidence>
<dbReference type="PANTHER" id="PTHR12697:SF5">
    <property type="entry name" value="DEOXYHYPUSINE HYDROXYLASE"/>
    <property type="match status" value="1"/>
</dbReference>
<evidence type="ECO:0000259" key="3">
    <source>
        <dbReference type="PROSITE" id="PS50837"/>
    </source>
</evidence>
<accession>A0ABS0B0S2</accession>
<dbReference type="PROSITE" id="PS50837">
    <property type="entry name" value="NACHT"/>
    <property type="match status" value="1"/>
</dbReference>
<dbReference type="RefSeq" id="WP_194848312.1">
    <property type="nucleotide sequence ID" value="NZ_JAAEJV010000059.1"/>
</dbReference>
<gene>
    <name evidence="4" type="ORF">NEPTK9_001513</name>
</gene>
<dbReference type="EMBL" id="JAAEJV010000059">
    <property type="protein sequence ID" value="MBF5059989.1"/>
    <property type="molecule type" value="Genomic_DNA"/>
</dbReference>
<sequence>MQPIASNSSSSDKKTLVSDDLIEFRNKNRLVINPTTVTIGTASVGGDMKFAGQANQVDARVNKVKNSTFDLKGANVTFQNVGSSNQGIEKVTLGTKEELTKHLSSFYKKQLTEVYEIREKGAWQISLPIEGVYTNLAIIGEKEKKERNDPNETFQDRRIPTHETLFKPKTPIAPKDIFKHEKLKNASQKRVVIFGAAGVGKTTFCQMTAINGADLWPEFDVVFLVRLRNLNSEAYPPRQEGYTPYDILCKECGINLKKYQRLLENPDFRKKALLIFDGYDELPNAVENGHLKQAFEGLHRATFDTDHRKKAPLFPHIMATSRPGGVGIHYINEMEIVGFDEKNVQSYVEKYYGLLADNDELSKEKEKSKIQKLKKELANRTLVHSLAQIPINLALMCSIFKEDESIFKSDKTLSVTTFYNEAVNWFYKRCQLRDRQKYQSLTSSSNICDQESPRLTNPKIDSIAKVLEEIAWQAMEDNILYLSKARIEKTLSRFKLNYGDLTSLGLFPIEGGRQGRGQFIHLTFQEFFAATYLANMYINAPSKATECFKKIKFDPRYTLTLWMAAGYLSHQEKKKALRAFFNDLFGAPEDLARGYGLILKARCFEECKCPEEIPHYKGFIDEAVESIKAAPTQEMNFQLLNRNVRLLRHPSIIKAFEENMTKKETQIETISLIGRLGQEKLLIPNEVMLTLSELVLSSDVRRYAIESLSQIVKGGGALPKKGIKGLFKVLKDSSIDWNVRGDAAKALGEYLKVGGDGVKEVVEGLFKVLKDSSIDWNVRGDAAKALGEYLKVGGDGVKEVVEGLFKVLKDSSIDWNVRCNAALALVKYLKVGGDGLKEVVEGLLKVLKDSSVEWRVRRDVVKALGEYLKVGGDGVKEVVEGLLKVLKDSSVDRYVRGAFAEALVEYLKVGGDGVKEVVEGLLKILKDSSVDRYVRGAAAFALGEYLKVGGDRLKEVVEGLLKVLKDSSVDGYVRGSAAKALREYLKLGGDGVKEVVEVLLKILKDSSVDGSVRGAAATALVKYLKVGGDGVKEVVEGLLKILKDSSVDGYVRGNAAYALVEYLKEGGDGVKEVVEGLLKILKDSSVHRSVRRDAAFALGEYLNLGGDGVKEVVEGLLKVLKDSSVDGSVRRDVAKALVEYLKVGGDGVKEVVEGLLKVLKDSSVQGFVRRYVAKALGEYLNLGGDGVKEVVEGLLKVLKDSSVEGLVRGVAAKALREYLKVGGDGVKEVVEGLLKVLKDSSVEGFVRDCAAKALGEVSAQQLAKMVSDTHSFKLALDVCYLTQKALTVSKKVVTISDNRAKISFSTDENYLKLIDLQKIITSSYSSLSNSIFDHSLQNTSSSSTSSSVFNASKESGGNRLHSKELKLSRSNDTPSSSHALLKDRENTTAKSSTLTGKSLAKPKVQKSAFPAIRSNDKTVLTITALFVCVVFFGHKLLQSRATEKWKPKVLKGRNVLFALAAVHSWVYVVFRQQLKGFYDPAASKLGFK</sequence>
<dbReference type="InterPro" id="IPR027417">
    <property type="entry name" value="P-loop_NTPase"/>
</dbReference>
<evidence type="ECO:0000256" key="1">
    <source>
        <dbReference type="SAM" id="MobiDB-lite"/>
    </source>
</evidence>
<feature type="domain" description="NACHT" evidence="3">
    <location>
        <begin position="189"/>
        <end position="282"/>
    </location>
</feature>
<keyword evidence="5" id="KW-1185">Reference proteome</keyword>
<dbReference type="Gene3D" id="3.40.50.300">
    <property type="entry name" value="P-loop containing nucleotide triphosphate hydrolases"/>
    <property type="match status" value="1"/>
</dbReference>
<dbReference type="InterPro" id="IPR007111">
    <property type="entry name" value="NACHT_NTPase"/>
</dbReference>
<keyword evidence="2" id="KW-1133">Transmembrane helix</keyword>
<dbReference type="SUPFAM" id="SSF48371">
    <property type="entry name" value="ARM repeat"/>
    <property type="match status" value="2"/>
</dbReference>
<comment type="caution">
    <text evidence="4">The sequence shown here is derived from an EMBL/GenBank/DDBJ whole genome shotgun (WGS) entry which is preliminary data.</text>
</comment>
<dbReference type="InterPro" id="IPR011989">
    <property type="entry name" value="ARM-like"/>
</dbReference>
<dbReference type="InterPro" id="IPR004155">
    <property type="entry name" value="PBS_lyase_HEAT"/>
</dbReference>
<evidence type="ECO:0000313" key="5">
    <source>
        <dbReference type="Proteomes" id="UP001194714"/>
    </source>
</evidence>
<dbReference type="PANTHER" id="PTHR12697">
    <property type="entry name" value="PBS LYASE HEAT-LIKE PROTEIN"/>
    <property type="match status" value="1"/>
</dbReference>
<dbReference type="Proteomes" id="UP001194714">
    <property type="component" value="Unassembled WGS sequence"/>
</dbReference>
<feature type="region of interest" description="Disordered" evidence="1">
    <location>
        <begin position="1337"/>
        <end position="1398"/>
    </location>
</feature>
<reference evidence="4 5" key="1">
    <citation type="submission" date="2020-01" db="EMBL/GenBank/DDBJ databases">
        <title>Draft genome sequence of Cand. Neptunochlamydia vexilliferae K9.</title>
        <authorList>
            <person name="Schulz F."/>
            <person name="Koestlbacher S."/>
            <person name="Wascher F."/>
            <person name="Pizzetti I."/>
            <person name="Horn M."/>
        </authorList>
    </citation>
    <scope>NUCLEOTIDE SEQUENCE [LARGE SCALE GENOMIC DNA]</scope>
    <source>
        <strain evidence="4 5">K9</strain>
    </source>
</reference>
<organism evidence="4 5">
    <name type="scientific">Candidatus Neptunichlamydia vexilliferae</name>
    <dbReference type="NCBI Taxonomy" id="1651774"/>
    <lineage>
        <taxon>Bacteria</taxon>
        <taxon>Pseudomonadati</taxon>
        <taxon>Chlamydiota</taxon>
        <taxon>Chlamydiia</taxon>
        <taxon>Parachlamydiales</taxon>
        <taxon>Simkaniaceae</taxon>
        <taxon>Candidatus Neptunichlamydia</taxon>
    </lineage>
</organism>
<dbReference type="InterPro" id="IPR016024">
    <property type="entry name" value="ARM-type_fold"/>
</dbReference>
<dbReference type="Pfam" id="PF05729">
    <property type="entry name" value="NACHT"/>
    <property type="match status" value="1"/>
</dbReference>
<proteinExistence type="predicted"/>
<protein>
    <recommendedName>
        <fullName evidence="3">NACHT domain-containing protein</fullName>
    </recommendedName>
</protein>
<keyword evidence="2" id="KW-0472">Membrane</keyword>
<dbReference type="SUPFAM" id="SSF52540">
    <property type="entry name" value="P-loop containing nucleoside triphosphate hydrolases"/>
    <property type="match status" value="1"/>
</dbReference>
<dbReference type="SMART" id="SM00567">
    <property type="entry name" value="EZ_HEAT"/>
    <property type="match status" value="13"/>
</dbReference>
<dbReference type="Gene3D" id="1.25.10.10">
    <property type="entry name" value="Leucine-rich Repeat Variant"/>
    <property type="match status" value="4"/>
</dbReference>
<dbReference type="Pfam" id="PF13646">
    <property type="entry name" value="HEAT_2"/>
    <property type="match status" value="2"/>
</dbReference>
<feature type="transmembrane region" description="Helical" evidence="2">
    <location>
        <begin position="1419"/>
        <end position="1437"/>
    </location>
</feature>